<keyword evidence="5" id="KW-0560">Oxidoreductase</keyword>
<protein>
    <submittedName>
        <fullName evidence="9">Uncharacterized protein</fullName>
    </submittedName>
</protein>
<accession>A0A815JJU0</accession>
<reference evidence="9" key="1">
    <citation type="submission" date="2021-02" db="EMBL/GenBank/DDBJ databases">
        <authorList>
            <person name="Nowell W R."/>
        </authorList>
    </citation>
    <scope>NUCLEOTIDE SEQUENCE</scope>
</reference>
<evidence type="ECO:0000256" key="1">
    <source>
        <dbReference type="ARBA" id="ARBA00001971"/>
    </source>
</evidence>
<evidence type="ECO:0000256" key="6">
    <source>
        <dbReference type="ARBA" id="ARBA00023004"/>
    </source>
</evidence>
<dbReference type="InterPro" id="IPR050476">
    <property type="entry name" value="Insect_CytP450_Detox"/>
</dbReference>
<dbReference type="GO" id="GO:0016705">
    <property type="term" value="F:oxidoreductase activity, acting on paired donors, with incorporation or reduction of molecular oxygen"/>
    <property type="evidence" value="ECO:0007669"/>
    <property type="project" value="InterPro"/>
</dbReference>
<evidence type="ECO:0000256" key="4">
    <source>
        <dbReference type="ARBA" id="ARBA00022723"/>
    </source>
</evidence>
<gene>
    <name evidence="8" type="ORF">EDS130_LOCUS26536</name>
    <name evidence="9" type="ORF">XAT740_LOCUS32892</name>
</gene>
<comment type="caution">
    <text evidence="9">The sequence shown here is derived from an EMBL/GenBank/DDBJ whole genome shotgun (WGS) entry which is preliminary data.</text>
</comment>
<evidence type="ECO:0000256" key="3">
    <source>
        <dbReference type="ARBA" id="ARBA00022617"/>
    </source>
</evidence>
<dbReference type="PANTHER" id="PTHR24292">
    <property type="entry name" value="CYTOCHROME P450"/>
    <property type="match status" value="1"/>
</dbReference>
<dbReference type="Pfam" id="PF00067">
    <property type="entry name" value="p450"/>
    <property type="match status" value="1"/>
</dbReference>
<dbReference type="EMBL" id="CAJNOJ010000162">
    <property type="protein sequence ID" value="CAF1223335.1"/>
    <property type="molecule type" value="Genomic_DNA"/>
</dbReference>
<dbReference type="PANTHER" id="PTHR24292:SF102">
    <property type="entry name" value="CYTOCHROME P450 FAMILY-RELATED"/>
    <property type="match status" value="1"/>
</dbReference>
<keyword evidence="6" id="KW-0408">Iron</keyword>
<dbReference type="GO" id="GO:0020037">
    <property type="term" value="F:heme binding"/>
    <property type="evidence" value="ECO:0007669"/>
    <property type="project" value="InterPro"/>
</dbReference>
<dbReference type="GO" id="GO:0004497">
    <property type="term" value="F:monooxygenase activity"/>
    <property type="evidence" value="ECO:0007669"/>
    <property type="project" value="UniProtKB-KW"/>
</dbReference>
<comment type="similarity">
    <text evidence="2">Belongs to the cytochrome P450 family.</text>
</comment>
<dbReference type="InterPro" id="IPR036396">
    <property type="entry name" value="Cyt_P450_sf"/>
</dbReference>
<organism evidence="9 10">
    <name type="scientific">Adineta ricciae</name>
    <name type="common">Rotifer</name>
    <dbReference type="NCBI Taxonomy" id="249248"/>
    <lineage>
        <taxon>Eukaryota</taxon>
        <taxon>Metazoa</taxon>
        <taxon>Spiralia</taxon>
        <taxon>Gnathifera</taxon>
        <taxon>Rotifera</taxon>
        <taxon>Eurotatoria</taxon>
        <taxon>Bdelloidea</taxon>
        <taxon>Adinetida</taxon>
        <taxon>Adinetidae</taxon>
        <taxon>Adineta</taxon>
    </lineage>
</organism>
<sequence length="232" mass="26620">MSTGRLLVDQCVDALMKKLTEISEENTKEFNIYLLYRRLTMDVICHYAFGLDTGMQNAIRNEFMIKADACFDQRVETLLLTELSYLMPWITPILVLLTRSQLWLGQFLHRIARTLFHNIVDSVPTMWLQSKVDGTIDARTTASKTATRNDLLQLLLDAAATDESDVGENRLHIDEVKINVFLFTIADYETTSTAMAYCPYILATKYEDQQKLQGEVDELKERGINYDSVTKL</sequence>
<keyword evidence="3" id="KW-0349">Heme</keyword>
<dbReference type="AlphaFoldDB" id="A0A815JJU0"/>
<dbReference type="GO" id="GO:0005506">
    <property type="term" value="F:iron ion binding"/>
    <property type="evidence" value="ECO:0007669"/>
    <property type="project" value="InterPro"/>
</dbReference>
<proteinExistence type="inferred from homology"/>
<evidence type="ECO:0000256" key="7">
    <source>
        <dbReference type="ARBA" id="ARBA00023033"/>
    </source>
</evidence>
<evidence type="ECO:0000313" key="10">
    <source>
        <dbReference type="Proteomes" id="UP000663828"/>
    </source>
</evidence>
<comment type="cofactor">
    <cofactor evidence="1">
        <name>heme</name>
        <dbReference type="ChEBI" id="CHEBI:30413"/>
    </cofactor>
</comment>
<dbReference type="EMBL" id="CAJNOR010003100">
    <property type="protein sequence ID" value="CAF1377608.1"/>
    <property type="molecule type" value="Genomic_DNA"/>
</dbReference>
<name>A0A815JJU0_ADIRI</name>
<keyword evidence="4" id="KW-0479">Metal-binding</keyword>
<evidence type="ECO:0000256" key="2">
    <source>
        <dbReference type="ARBA" id="ARBA00010617"/>
    </source>
</evidence>
<evidence type="ECO:0000256" key="5">
    <source>
        <dbReference type="ARBA" id="ARBA00023002"/>
    </source>
</evidence>
<dbReference type="InterPro" id="IPR001128">
    <property type="entry name" value="Cyt_P450"/>
</dbReference>
<keyword evidence="10" id="KW-1185">Reference proteome</keyword>
<evidence type="ECO:0000313" key="9">
    <source>
        <dbReference type="EMBL" id="CAF1377608.1"/>
    </source>
</evidence>
<dbReference type="OrthoDB" id="2789670at2759"/>
<keyword evidence="7" id="KW-0503">Monooxygenase</keyword>
<dbReference type="Proteomes" id="UP000663852">
    <property type="component" value="Unassembled WGS sequence"/>
</dbReference>
<dbReference type="Proteomes" id="UP000663828">
    <property type="component" value="Unassembled WGS sequence"/>
</dbReference>
<dbReference type="SUPFAM" id="SSF48264">
    <property type="entry name" value="Cytochrome P450"/>
    <property type="match status" value="1"/>
</dbReference>
<dbReference type="Gene3D" id="1.10.630.10">
    <property type="entry name" value="Cytochrome P450"/>
    <property type="match status" value="1"/>
</dbReference>
<evidence type="ECO:0000313" key="8">
    <source>
        <dbReference type="EMBL" id="CAF1223335.1"/>
    </source>
</evidence>